<keyword evidence="3" id="KW-0540">Nuclease</keyword>
<evidence type="ECO:0000259" key="2">
    <source>
        <dbReference type="Pfam" id="PF01939"/>
    </source>
</evidence>
<feature type="domain" description="Endonuclease NucS C-terminal" evidence="2">
    <location>
        <begin position="210"/>
        <end position="278"/>
    </location>
</feature>
<dbReference type="InterPro" id="IPR002793">
    <property type="entry name" value="Endonuclease_NucS"/>
</dbReference>
<comment type="caution">
    <text evidence="3">The sequence shown here is derived from an EMBL/GenBank/DDBJ whole genome shotgun (WGS) entry which is preliminary data.</text>
</comment>
<dbReference type="AlphaFoldDB" id="A0A9X2JFU3"/>
<gene>
    <name evidence="3" type="ORF">NG895_06985</name>
</gene>
<dbReference type="Proteomes" id="UP001155241">
    <property type="component" value="Unassembled WGS sequence"/>
</dbReference>
<sequence>MTDYYRVMLGRGSEHAEECFAGGFIGTDFGLHQDLTGHLPDEWRTFNKQFIPVYQAKWPDKSKIAAGLACGAIWTVSKGMQISDLLLCPDGGGNYQIGEVAGDYYYAEGATLPHRRPVKWWNQHVSRESMTEALQNSTGVPGTVSTITKHAEEIEALIAGVVPPKIVTTDETIEDPEKFVMEKHLEDFLVHNWSCTELGAEYSIFQDDGETVGQQYQTDTGPIDILAISKDEATLLVVELKKGRASDAVVGQLLRYMNFVAEELAAPGQQVRGIIIALEDSPKLRRAIAMVPSVGFYRYEVKFSLVKG</sequence>
<protein>
    <submittedName>
        <fullName evidence="3">Endonuclease NucS</fullName>
    </submittedName>
</protein>
<organism evidence="3 4">
    <name type="scientific">Aeoliella straminimaris</name>
    <dbReference type="NCBI Taxonomy" id="2954799"/>
    <lineage>
        <taxon>Bacteria</taxon>
        <taxon>Pseudomonadati</taxon>
        <taxon>Planctomycetota</taxon>
        <taxon>Planctomycetia</taxon>
        <taxon>Pirellulales</taxon>
        <taxon>Lacipirellulaceae</taxon>
        <taxon>Aeoliella</taxon>
    </lineage>
</organism>
<keyword evidence="3" id="KW-0378">Hydrolase</keyword>
<dbReference type="CDD" id="cd22341">
    <property type="entry name" value="NucS-like"/>
    <property type="match status" value="1"/>
</dbReference>
<proteinExistence type="predicted"/>
<dbReference type="RefSeq" id="WP_252851754.1">
    <property type="nucleotide sequence ID" value="NZ_JAMXLR010000025.1"/>
</dbReference>
<dbReference type="Gene3D" id="3.40.1350.10">
    <property type="match status" value="1"/>
</dbReference>
<dbReference type="InterPro" id="IPR048301">
    <property type="entry name" value="NucS_C"/>
</dbReference>
<dbReference type="Pfam" id="PF01939">
    <property type="entry name" value="NucS_C"/>
    <property type="match status" value="1"/>
</dbReference>
<keyword evidence="3" id="KW-0255">Endonuclease</keyword>
<evidence type="ECO:0000313" key="4">
    <source>
        <dbReference type="Proteomes" id="UP001155241"/>
    </source>
</evidence>
<evidence type="ECO:0000313" key="3">
    <source>
        <dbReference type="EMBL" id="MCO6043647.1"/>
    </source>
</evidence>
<evidence type="ECO:0000256" key="1">
    <source>
        <dbReference type="ARBA" id="ARBA00023125"/>
    </source>
</evidence>
<keyword evidence="1" id="KW-0238">DNA-binding</keyword>
<dbReference type="GO" id="GO:0004519">
    <property type="term" value="F:endonuclease activity"/>
    <property type="evidence" value="ECO:0007669"/>
    <property type="project" value="UniProtKB-KW"/>
</dbReference>
<reference evidence="3" key="1">
    <citation type="submission" date="2022-06" db="EMBL/GenBank/DDBJ databases">
        <title>Aeoliella straminimaris, a novel planctomycete from sediments.</title>
        <authorList>
            <person name="Vitorino I.R."/>
            <person name="Lage O.M."/>
        </authorList>
    </citation>
    <scope>NUCLEOTIDE SEQUENCE</scope>
    <source>
        <strain evidence="3">ICT_H6.2</strain>
    </source>
</reference>
<dbReference type="EMBL" id="JAMXLR010000025">
    <property type="protein sequence ID" value="MCO6043647.1"/>
    <property type="molecule type" value="Genomic_DNA"/>
</dbReference>
<dbReference type="InterPro" id="IPR011856">
    <property type="entry name" value="tRNA_endonuc-like_dom_sf"/>
</dbReference>
<keyword evidence="4" id="KW-1185">Reference proteome</keyword>
<dbReference type="GO" id="GO:0003677">
    <property type="term" value="F:DNA binding"/>
    <property type="evidence" value="ECO:0007669"/>
    <property type="project" value="UniProtKB-KW"/>
</dbReference>
<accession>A0A9X2JFU3</accession>
<name>A0A9X2JFU3_9BACT</name>